<feature type="transmembrane region" description="Helical" evidence="1">
    <location>
        <begin position="71"/>
        <end position="93"/>
    </location>
</feature>
<accession>A0AAN6L3S3</accession>
<dbReference type="AlphaFoldDB" id="A0AAN6L3S3"/>
<evidence type="ECO:0000313" key="3">
    <source>
        <dbReference type="Proteomes" id="UP001175353"/>
    </source>
</evidence>
<comment type="caution">
    <text evidence="2">The sequence shown here is derived from an EMBL/GenBank/DDBJ whole genome shotgun (WGS) entry which is preliminary data.</text>
</comment>
<feature type="transmembrane region" description="Helical" evidence="1">
    <location>
        <begin position="105"/>
        <end position="126"/>
    </location>
</feature>
<organism evidence="2 3">
    <name type="scientific">Friedmanniomyces endolithicus</name>
    <dbReference type="NCBI Taxonomy" id="329885"/>
    <lineage>
        <taxon>Eukaryota</taxon>
        <taxon>Fungi</taxon>
        <taxon>Dikarya</taxon>
        <taxon>Ascomycota</taxon>
        <taxon>Pezizomycotina</taxon>
        <taxon>Dothideomycetes</taxon>
        <taxon>Dothideomycetidae</taxon>
        <taxon>Mycosphaerellales</taxon>
        <taxon>Teratosphaeriaceae</taxon>
        <taxon>Friedmanniomyces</taxon>
    </lineage>
</organism>
<protein>
    <submittedName>
        <fullName evidence="2">Uncharacterized protein</fullName>
    </submittedName>
</protein>
<gene>
    <name evidence="2" type="ORF">LTR91_000002</name>
</gene>
<keyword evidence="3" id="KW-1185">Reference proteome</keyword>
<keyword evidence="1" id="KW-0472">Membrane</keyword>
<sequence>MDPSSSALPFGLAAPNPALATTATILDYLLFYTSSFALVIAIAVGAVELIARLRSNTLGASELQSDHYTRVGVGTCAAILYPAAWVTVTYGSAAGIEDGMAAMQRAAGCLGGVVGVAGLVVVVVAMRAWAQGWEEKEGDGESSGTEGRVGDEEQEMMECGGVRAEALWERGQVEPVWMELREVKMFVFVRWSVLCKVRSAVLCTAATASPMERFAAIPEDKELLLPGQLVHDDFRKVLASRVLVIWRWANKEIQEAGDGVGYPISGEKKDEILMA</sequence>
<keyword evidence="1" id="KW-0812">Transmembrane</keyword>
<evidence type="ECO:0000313" key="2">
    <source>
        <dbReference type="EMBL" id="KAK1015985.1"/>
    </source>
</evidence>
<dbReference type="Proteomes" id="UP001175353">
    <property type="component" value="Unassembled WGS sequence"/>
</dbReference>
<feature type="transmembrane region" description="Helical" evidence="1">
    <location>
        <begin position="30"/>
        <end position="51"/>
    </location>
</feature>
<dbReference type="EMBL" id="JAUJLE010000001">
    <property type="protein sequence ID" value="KAK1015985.1"/>
    <property type="molecule type" value="Genomic_DNA"/>
</dbReference>
<keyword evidence="1" id="KW-1133">Transmembrane helix</keyword>
<reference evidence="2" key="1">
    <citation type="submission" date="2023-06" db="EMBL/GenBank/DDBJ databases">
        <title>Black Yeasts Isolated from many extreme environments.</title>
        <authorList>
            <person name="Coleine C."/>
            <person name="Stajich J.E."/>
            <person name="Selbmann L."/>
        </authorList>
    </citation>
    <scope>NUCLEOTIDE SEQUENCE</scope>
    <source>
        <strain evidence="2">CCFEE 5200</strain>
    </source>
</reference>
<name>A0AAN6L3S3_9PEZI</name>
<proteinExistence type="predicted"/>
<evidence type="ECO:0000256" key="1">
    <source>
        <dbReference type="SAM" id="Phobius"/>
    </source>
</evidence>